<evidence type="ECO:0000256" key="1">
    <source>
        <dbReference type="SAM" id="SignalP"/>
    </source>
</evidence>
<accession>A0A8J2MEI1</accession>
<evidence type="ECO:0000313" key="2">
    <source>
        <dbReference type="EMBL" id="CAG7837350.1"/>
    </source>
</evidence>
<keyword evidence="3" id="KW-1185">Reference proteome</keyword>
<feature type="signal peptide" evidence="1">
    <location>
        <begin position="1"/>
        <end position="20"/>
    </location>
</feature>
<proteinExistence type="predicted"/>
<organism evidence="2 3">
    <name type="scientific">Allacma fusca</name>
    <dbReference type="NCBI Taxonomy" id="39272"/>
    <lineage>
        <taxon>Eukaryota</taxon>
        <taxon>Metazoa</taxon>
        <taxon>Ecdysozoa</taxon>
        <taxon>Arthropoda</taxon>
        <taxon>Hexapoda</taxon>
        <taxon>Collembola</taxon>
        <taxon>Symphypleona</taxon>
        <taxon>Sminthuridae</taxon>
        <taxon>Allacma</taxon>
    </lineage>
</organism>
<gene>
    <name evidence="2" type="ORF">AFUS01_LOCUS46477</name>
</gene>
<sequence>MNSWILCSAIFGMLAVSCTSAVFWDDLRITSGTDLKTSFLRLPRTIQEAAVANWVSKDTLEDCDSGAFKGIRYEDPDDDSVALLYDRNGIISGIQAQIPHKQIIKPGQTFRFENVPMFQNITLRGEEFFVLTAYFVNPFSICSVGRSESDLVNNGTGNGLWFQNGPSANFLIEVSKDRATGWSKGWSKNNCWRAMGNHNFWQTEKYEEHNCNEIRPTFILFDQDDDQMLGFGFTIPGTVNLPRYEAPPNAVIGAIINPTPPCLTAMNDRVGAATLHIYFVDRPWTIACKE</sequence>
<evidence type="ECO:0000313" key="3">
    <source>
        <dbReference type="Proteomes" id="UP000708208"/>
    </source>
</evidence>
<reference evidence="2" key="1">
    <citation type="submission" date="2021-06" db="EMBL/GenBank/DDBJ databases">
        <authorList>
            <person name="Hodson N. C."/>
            <person name="Mongue J. A."/>
            <person name="Jaron S. K."/>
        </authorList>
    </citation>
    <scope>NUCLEOTIDE SEQUENCE</scope>
</reference>
<protein>
    <submittedName>
        <fullName evidence="2">Uncharacterized protein</fullName>
    </submittedName>
</protein>
<comment type="caution">
    <text evidence="2">The sequence shown here is derived from an EMBL/GenBank/DDBJ whole genome shotgun (WGS) entry which is preliminary data.</text>
</comment>
<feature type="chain" id="PRO_5035196980" evidence="1">
    <location>
        <begin position="21"/>
        <end position="290"/>
    </location>
</feature>
<dbReference type="Proteomes" id="UP000708208">
    <property type="component" value="Unassembled WGS sequence"/>
</dbReference>
<name>A0A8J2MEI1_9HEXA</name>
<dbReference type="OrthoDB" id="6042561at2759"/>
<keyword evidence="1" id="KW-0732">Signal</keyword>
<dbReference type="EMBL" id="CAJVCH010571373">
    <property type="protein sequence ID" value="CAG7837350.1"/>
    <property type="molecule type" value="Genomic_DNA"/>
</dbReference>
<dbReference type="AlphaFoldDB" id="A0A8J2MEI1"/>